<dbReference type="Proteomes" id="UP000218944">
    <property type="component" value="Unassembled WGS sequence"/>
</dbReference>
<comment type="caution">
    <text evidence="2">The sequence shown here is derived from an EMBL/GenBank/DDBJ whole genome shotgun (WGS) entry which is preliminary data.</text>
</comment>
<evidence type="ECO:0000313" key="3">
    <source>
        <dbReference type="Proteomes" id="UP000218944"/>
    </source>
</evidence>
<evidence type="ECO:0000313" key="2">
    <source>
        <dbReference type="EMBL" id="PAU49674.1"/>
    </source>
</evidence>
<reference evidence="2 3" key="1">
    <citation type="submission" date="2017-08" db="EMBL/GenBank/DDBJ databases">
        <title>Genome sequence of Streptomyces albireticuli NRRL B-1670.</title>
        <authorList>
            <person name="Graham D.E."/>
            <person name="Mahan K.M."/>
            <person name="Klingeman D.M."/>
            <person name="Hettich R.L."/>
            <person name="Parry R.J."/>
            <person name="Spain J.C."/>
        </authorList>
    </citation>
    <scope>NUCLEOTIDE SEQUENCE [LARGE SCALE GENOMIC DNA]</scope>
    <source>
        <strain evidence="2 3">NRRL B-1670</strain>
    </source>
</reference>
<evidence type="ECO:0000256" key="1">
    <source>
        <dbReference type="SAM" id="Phobius"/>
    </source>
</evidence>
<gene>
    <name evidence="2" type="ORF">CK936_06585</name>
</gene>
<name>A0A2A2DDS0_9ACTN</name>
<accession>A0A2A2DDS0</accession>
<keyword evidence="1" id="KW-0812">Transmembrane</keyword>
<feature type="transmembrane region" description="Helical" evidence="1">
    <location>
        <begin position="42"/>
        <end position="62"/>
    </location>
</feature>
<dbReference type="AlphaFoldDB" id="A0A2A2DDS0"/>
<keyword evidence="3" id="KW-1185">Reference proteome</keyword>
<feature type="transmembrane region" description="Helical" evidence="1">
    <location>
        <begin position="12"/>
        <end position="30"/>
    </location>
</feature>
<keyword evidence="1" id="KW-0472">Membrane</keyword>
<protein>
    <submittedName>
        <fullName evidence="2">Holin</fullName>
    </submittedName>
</protein>
<proteinExistence type="predicted"/>
<dbReference type="EMBL" id="NSJV01000123">
    <property type="protein sequence ID" value="PAU49674.1"/>
    <property type="molecule type" value="Genomic_DNA"/>
</dbReference>
<organism evidence="2 3">
    <name type="scientific">Streptomyces albireticuli</name>
    <dbReference type="NCBI Taxonomy" id="1940"/>
    <lineage>
        <taxon>Bacteria</taxon>
        <taxon>Bacillati</taxon>
        <taxon>Actinomycetota</taxon>
        <taxon>Actinomycetes</taxon>
        <taxon>Kitasatosporales</taxon>
        <taxon>Streptomycetaceae</taxon>
        <taxon>Streptomyces</taxon>
    </lineage>
</organism>
<keyword evidence="1" id="KW-1133">Transmembrane helix</keyword>
<sequence>MPHAPVETKVKAATAASFLVSLTIALLGQLSGDVRFITFLPVWSHPLVIAAISGTVTFLSGWQAKHSPRYSVETVRQGEAEPPDG</sequence>